<comment type="caution">
    <text evidence="11">The sequence shown here is derived from an EMBL/GenBank/DDBJ whole genome shotgun (WGS) entry which is preliminary data.</text>
</comment>
<dbReference type="GO" id="GO:0005742">
    <property type="term" value="C:mitochondrial outer membrane translocase complex"/>
    <property type="evidence" value="ECO:0007669"/>
    <property type="project" value="InterPro"/>
</dbReference>
<keyword evidence="7 10" id="KW-1133">Transmembrane helix</keyword>
<feature type="transmembrane region" description="Helical" evidence="10">
    <location>
        <begin position="97"/>
        <end position="118"/>
    </location>
</feature>
<dbReference type="OrthoDB" id="284357at2759"/>
<keyword evidence="5" id="KW-1000">Mitochondrion outer membrane</keyword>
<evidence type="ECO:0000256" key="5">
    <source>
        <dbReference type="ARBA" id="ARBA00022787"/>
    </source>
</evidence>
<evidence type="ECO:0000256" key="2">
    <source>
        <dbReference type="ARBA" id="ARBA00010917"/>
    </source>
</evidence>
<dbReference type="InterPro" id="IPR012621">
    <property type="entry name" value="Tom7"/>
</dbReference>
<evidence type="ECO:0000256" key="10">
    <source>
        <dbReference type="SAM" id="Phobius"/>
    </source>
</evidence>
<evidence type="ECO:0000256" key="8">
    <source>
        <dbReference type="ARBA" id="ARBA00023128"/>
    </source>
</evidence>
<dbReference type="GO" id="GO:0030150">
    <property type="term" value="P:protein import into mitochondrial matrix"/>
    <property type="evidence" value="ECO:0007669"/>
    <property type="project" value="InterPro"/>
</dbReference>
<protein>
    <submittedName>
        <fullName evidence="11">Uncharacterized protein</fullName>
    </submittedName>
</protein>
<evidence type="ECO:0000313" key="12">
    <source>
        <dbReference type="Proteomes" id="UP000559027"/>
    </source>
</evidence>
<dbReference type="EMBL" id="JAACJO010000001">
    <property type="protein sequence ID" value="KAF5363311.1"/>
    <property type="molecule type" value="Genomic_DNA"/>
</dbReference>
<name>A0A8H5GEI1_9AGAR</name>
<reference evidence="11 12" key="1">
    <citation type="journal article" date="2020" name="ISME J.">
        <title>Uncovering the hidden diversity of litter-decomposition mechanisms in mushroom-forming fungi.</title>
        <authorList>
            <person name="Floudas D."/>
            <person name="Bentzer J."/>
            <person name="Ahren D."/>
            <person name="Johansson T."/>
            <person name="Persson P."/>
            <person name="Tunlid A."/>
        </authorList>
    </citation>
    <scope>NUCLEOTIDE SEQUENCE [LARGE SCALE GENOMIC DNA]</scope>
    <source>
        <strain evidence="11 12">CBS 146.42</strain>
    </source>
</reference>
<keyword evidence="8" id="KW-0496">Mitochondrion</keyword>
<gene>
    <name evidence="11" type="ORF">D9756_000204</name>
</gene>
<evidence type="ECO:0000313" key="11">
    <source>
        <dbReference type="EMBL" id="KAF5363311.1"/>
    </source>
</evidence>
<proteinExistence type="inferred from homology"/>
<evidence type="ECO:0000256" key="1">
    <source>
        <dbReference type="ARBA" id="ARBA00004572"/>
    </source>
</evidence>
<keyword evidence="3" id="KW-0813">Transport</keyword>
<evidence type="ECO:0000256" key="7">
    <source>
        <dbReference type="ARBA" id="ARBA00022989"/>
    </source>
</evidence>
<evidence type="ECO:0000256" key="3">
    <source>
        <dbReference type="ARBA" id="ARBA00022448"/>
    </source>
</evidence>
<comment type="subcellular location">
    <subcellularLocation>
        <location evidence="1">Mitochondrion outer membrane</location>
        <topology evidence="1">Single-pass membrane protein</topology>
    </subcellularLocation>
</comment>
<evidence type="ECO:0000256" key="4">
    <source>
        <dbReference type="ARBA" id="ARBA00022692"/>
    </source>
</evidence>
<comment type="similarity">
    <text evidence="2">Belongs to the Tom7 family.</text>
</comment>
<evidence type="ECO:0000256" key="9">
    <source>
        <dbReference type="ARBA" id="ARBA00023136"/>
    </source>
</evidence>
<keyword evidence="6" id="KW-0653">Protein transport</keyword>
<dbReference type="Proteomes" id="UP000559027">
    <property type="component" value="Unassembled WGS sequence"/>
</dbReference>
<sequence length="149" mass="17306">MPSEDTKERIAKVVEVGRTVLHYGWIPFIIYVGFARSNPQPSLIKCTGQPRLASYNPTSLYDIYVVHIFYGTYRAYYQFAHNLQASQCQQMYEAQSWIFVSGAALVEIIFSLRTWAVWKQGTRSNILYLKETRREELALAKLLFAEVRL</sequence>
<dbReference type="AlphaFoldDB" id="A0A8H5GEI1"/>
<accession>A0A8H5GEI1</accession>
<organism evidence="11 12">
    <name type="scientific">Leucocoprinus leucothites</name>
    <dbReference type="NCBI Taxonomy" id="201217"/>
    <lineage>
        <taxon>Eukaryota</taxon>
        <taxon>Fungi</taxon>
        <taxon>Dikarya</taxon>
        <taxon>Basidiomycota</taxon>
        <taxon>Agaricomycotina</taxon>
        <taxon>Agaricomycetes</taxon>
        <taxon>Agaricomycetidae</taxon>
        <taxon>Agaricales</taxon>
        <taxon>Agaricineae</taxon>
        <taxon>Agaricaceae</taxon>
        <taxon>Leucocoprinus</taxon>
    </lineage>
</organism>
<keyword evidence="9 10" id="KW-0472">Membrane</keyword>
<feature type="transmembrane region" description="Helical" evidence="10">
    <location>
        <begin position="59"/>
        <end position="77"/>
    </location>
</feature>
<keyword evidence="12" id="KW-1185">Reference proteome</keyword>
<evidence type="ECO:0000256" key="6">
    <source>
        <dbReference type="ARBA" id="ARBA00022927"/>
    </source>
</evidence>
<feature type="transmembrane region" description="Helical" evidence="10">
    <location>
        <begin position="20"/>
        <end position="38"/>
    </location>
</feature>
<dbReference type="Pfam" id="PF08038">
    <property type="entry name" value="Tom7"/>
    <property type="match status" value="1"/>
</dbReference>
<keyword evidence="4 10" id="KW-0812">Transmembrane</keyword>